<protein>
    <submittedName>
        <fullName evidence="1">Uncharacterized protein</fullName>
    </submittedName>
</protein>
<proteinExistence type="predicted"/>
<dbReference type="Proteomes" id="UP001157502">
    <property type="component" value="Chromosome 17"/>
</dbReference>
<evidence type="ECO:0000313" key="2">
    <source>
        <dbReference type="Proteomes" id="UP001157502"/>
    </source>
</evidence>
<keyword evidence="2" id="KW-1185">Reference proteome</keyword>
<sequence length="328" mass="35156">MRTAGGEIQNKRKQECPHIKHTCNNRISDLERSYKGQVPPRSSSPQWGSQLLWLPVGPARGMCSSGVSARSSHGGSRSGSSYALCALGMGLIALGIIMIVWTVVPGDVVAHTTSTPGNFSTTAPANHGVSDKESIKTSSIAYVLVGSGLAMLLLSICLGVRNKRRGQQSGQVAQAVRVPFVDHVAGSDPTAQEAGPAYDVPSYEEAVTSGQYPIRQSNFRQSTSQLPSYEDLISAVENEGQVPVGDPGPRGPPAETQPAPGPVVAANTPHRSSSRASRILRPLRVRRIKSEKLHLKDFRLNIRNPADAKVTIEPITPPPQYDNKMPEF</sequence>
<reference evidence="1" key="1">
    <citation type="submission" date="2021-05" db="EMBL/GenBank/DDBJ databases">
        <authorList>
            <person name="Pan Q."/>
            <person name="Jouanno E."/>
            <person name="Zahm M."/>
            <person name="Klopp C."/>
            <person name="Cabau C."/>
            <person name="Louis A."/>
            <person name="Berthelot C."/>
            <person name="Parey E."/>
            <person name="Roest Crollius H."/>
            <person name="Montfort J."/>
            <person name="Robinson-Rechavi M."/>
            <person name="Bouchez O."/>
            <person name="Lampietro C."/>
            <person name="Lopez Roques C."/>
            <person name="Donnadieu C."/>
            <person name="Postlethwait J."/>
            <person name="Bobe J."/>
            <person name="Dillon D."/>
            <person name="Chandos A."/>
            <person name="von Hippel F."/>
            <person name="Guiguen Y."/>
        </authorList>
    </citation>
    <scope>NUCLEOTIDE SEQUENCE</scope>
    <source>
        <strain evidence="1">YG-Jan2019</strain>
    </source>
</reference>
<evidence type="ECO:0000313" key="1">
    <source>
        <dbReference type="EMBL" id="KAJ7998495.1"/>
    </source>
</evidence>
<name>A0ACC2G4S6_DALPE</name>
<gene>
    <name evidence="1" type="ORF">DPEC_G00205520</name>
</gene>
<comment type="caution">
    <text evidence="1">The sequence shown here is derived from an EMBL/GenBank/DDBJ whole genome shotgun (WGS) entry which is preliminary data.</text>
</comment>
<organism evidence="1 2">
    <name type="scientific">Dallia pectoralis</name>
    <name type="common">Alaska blackfish</name>
    <dbReference type="NCBI Taxonomy" id="75939"/>
    <lineage>
        <taxon>Eukaryota</taxon>
        <taxon>Metazoa</taxon>
        <taxon>Chordata</taxon>
        <taxon>Craniata</taxon>
        <taxon>Vertebrata</taxon>
        <taxon>Euteleostomi</taxon>
        <taxon>Actinopterygii</taxon>
        <taxon>Neopterygii</taxon>
        <taxon>Teleostei</taxon>
        <taxon>Protacanthopterygii</taxon>
        <taxon>Esociformes</taxon>
        <taxon>Umbridae</taxon>
        <taxon>Dallia</taxon>
    </lineage>
</organism>
<accession>A0ACC2G4S6</accession>
<dbReference type="EMBL" id="CM055744">
    <property type="protein sequence ID" value="KAJ7998495.1"/>
    <property type="molecule type" value="Genomic_DNA"/>
</dbReference>